<evidence type="ECO:0000313" key="4">
    <source>
        <dbReference type="Proteomes" id="UP001165405"/>
    </source>
</evidence>
<reference evidence="3" key="1">
    <citation type="submission" date="2022-01" db="EMBL/GenBank/DDBJ databases">
        <title>Antribacter sp. nov., isolated from Guizhou of China.</title>
        <authorList>
            <person name="Chengliang C."/>
            <person name="Ya Z."/>
        </authorList>
    </citation>
    <scope>NUCLEOTIDE SEQUENCE</scope>
    <source>
        <strain evidence="3">KLBMP 9083</strain>
    </source>
</reference>
<evidence type="ECO:0000256" key="1">
    <source>
        <dbReference type="ARBA" id="ARBA00022801"/>
    </source>
</evidence>
<dbReference type="PANTHER" id="PTHR35561:SF1">
    <property type="entry name" value="RNA 2',3'-CYCLIC PHOSPHODIESTERASE"/>
    <property type="match status" value="1"/>
</dbReference>
<feature type="short sequence motif" description="HXTX 2" evidence="2">
    <location>
        <begin position="129"/>
        <end position="132"/>
    </location>
</feature>
<comment type="catalytic activity">
    <reaction evidence="2">
        <text>a 3'-end 2',3'-cyclophospho-ribonucleotide-RNA + H2O = a 3'-end 2'-phospho-ribonucleotide-RNA + H(+)</text>
        <dbReference type="Rhea" id="RHEA:11828"/>
        <dbReference type="Rhea" id="RHEA-COMP:10464"/>
        <dbReference type="Rhea" id="RHEA-COMP:17353"/>
        <dbReference type="ChEBI" id="CHEBI:15377"/>
        <dbReference type="ChEBI" id="CHEBI:15378"/>
        <dbReference type="ChEBI" id="CHEBI:83064"/>
        <dbReference type="ChEBI" id="CHEBI:173113"/>
        <dbReference type="EC" id="3.1.4.58"/>
    </reaction>
</comment>
<protein>
    <recommendedName>
        <fullName evidence="2">RNA 2',3'-cyclic phosphodiesterase</fullName>
        <shortName evidence="2">RNA 2',3'-CPDase</shortName>
        <ecNumber evidence="2">3.1.4.58</ecNumber>
    </recommendedName>
</protein>
<feature type="short sequence motif" description="HXTX 1" evidence="2">
    <location>
        <begin position="47"/>
        <end position="50"/>
    </location>
</feature>
<accession>A0AA41QJM5</accession>
<dbReference type="Gene3D" id="3.90.1140.10">
    <property type="entry name" value="Cyclic phosphodiesterase"/>
    <property type="match status" value="1"/>
</dbReference>
<dbReference type="Pfam" id="PF13563">
    <property type="entry name" value="2_5_RNA_ligase2"/>
    <property type="match status" value="1"/>
</dbReference>
<sequence length="205" mass="22118">MRLFTAVFPPANVLDHLDLALHGVGANLTTSDANRGGPRWLPREMQHVTLAFYADVPEGSIPDLTDELAALAREHRPFEVRLRGAGTFSSKVLWMGVDGDLGALKGLASACLDASPREVPEDVKPHRAHLTVARARAGQVKPPRGRWRRALDGPRSELEPAAQALSVYAGPTWRVDSFALVESRLGEGPQSGPLYTPVESFTLGG</sequence>
<dbReference type="GO" id="GO:0008664">
    <property type="term" value="F:RNA 2',3'-cyclic 3'-phosphodiesterase activity"/>
    <property type="evidence" value="ECO:0007669"/>
    <property type="project" value="UniProtKB-EC"/>
</dbReference>
<dbReference type="SUPFAM" id="SSF55144">
    <property type="entry name" value="LigT-like"/>
    <property type="match status" value="1"/>
</dbReference>
<dbReference type="InterPro" id="IPR009097">
    <property type="entry name" value="Cyclic_Pdiesterase"/>
</dbReference>
<dbReference type="HAMAP" id="MF_01940">
    <property type="entry name" value="RNA_CPDase"/>
    <property type="match status" value="1"/>
</dbReference>
<dbReference type="RefSeq" id="WP_236091090.1">
    <property type="nucleotide sequence ID" value="NZ_JAKGSG010000057.1"/>
</dbReference>
<comment type="caution">
    <text evidence="3">The sequence shown here is derived from an EMBL/GenBank/DDBJ whole genome shotgun (WGS) entry which is preliminary data.</text>
</comment>
<proteinExistence type="inferred from homology"/>
<gene>
    <name evidence="3" type="primary">thpR</name>
    <name evidence="3" type="ORF">L1785_20115</name>
</gene>
<comment type="function">
    <text evidence="2">Hydrolyzes RNA 2',3'-cyclic phosphodiester to an RNA 2'-phosphomonoester.</text>
</comment>
<dbReference type="PANTHER" id="PTHR35561">
    <property type="entry name" value="RNA 2',3'-CYCLIC PHOSPHODIESTERASE"/>
    <property type="match status" value="1"/>
</dbReference>
<feature type="active site" description="Proton donor" evidence="2">
    <location>
        <position position="47"/>
    </location>
</feature>
<dbReference type="GO" id="GO:0004113">
    <property type="term" value="F:2',3'-cyclic-nucleotide 3'-phosphodiesterase activity"/>
    <property type="evidence" value="ECO:0007669"/>
    <property type="project" value="InterPro"/>
</dbReference>
<dbReference type="Proteomes" id="UP001165405">
    <property type="component" value="Unassembled WGS sequence"/>
</dbReference>
<evidence type="ECO:0000256" key="2">
    <source>
        <dbReference type="HAMAP-Rule" id="MF_01940"/>
    </source>
</evidence>
<dbReference type="InterPro" id="IPR004175">
    <property type="entry name" value="RNA_CPDase"/>
</dbReference>
<keyword evidence="1 2" id="KW-0378">Hydrolase</keyword>
<dbReference type="AlphaFoldDB" id="A0AA41QJM5"/>
<feature type="active site" description="Proton acceptor" evidence="2">
    <location>
        <position position="129"/>
    </location>
</feature>
<evidence type="ECO:0000313" key="3">
    <source>
        <dbReference type="EMBL" id="MCF4123279.1"/>
    </source>
</evidence>
<dbReference type="NCBIfam" id="TIGR02258">
    <property type="entry name" value="2_5_ligase"/>
    <property type="match status" value="1"/>
</dbReference>
<organism evidence="3 4">
    <name type="scientific">Antribacter soli</name>
    <dbReference type="NCBI Taxonomy" id="2910976"/>
    <lineage>
        <taxon>Bacteria</taxon>
        <taxon>Bacillati</taxon>
        <taxon>Actinomycetota</taxon>
        <taxon>Actinomycetes</taxon>
        <taxon>Micrococcales</taxon>
        <taxon>Promicromonosporaceae</taxon>
        <taxon>Antribacter</taxon>
    </lineage>
</organism>
<comment type="similarity">
    <text evidence="2">Belongs to the 2H phosphoesterase superfamily. ThpR family.</text>
</comment>
<dbReference type="EC" id="3.1.4.58" evidence="2"/>
<name>A0AA41QJM5_9MICO</name>
<keyword evidence="4" id="KW-1185">Reference proteome</keyword>
<dbReference type="EMBL" id="JAKGSG010000057">
    <property type="protein sequence ID" value="MCF4123279.1"/>
    <property type="molecule type" value="Genomic_DNA"/>
</dbReference>